<evidence type="ECO:0000256" key="3">
    <source>
        <dbReference type="SAM" id="MobiDB-lite"/>
    </source>
</evidence>
<organism evidence="5 6">
    <name type="scientific">Streptomyces sulfonofaciens</name>
    <dbReference type="NCBI Taxonomy" id="68272"/>
    <lineage>
        <taxon>Bacteria</taxon>
        <taxon>Bacillati</taxon>
        <taxon>Actinomycetota</taxon>
        <taxon>Actinomycetes</taxon>
        <taxon>Kitasatosporales</taxon>
        <taxon>Streptomycetaceae</taxon>
        <taxon>Streptomyces</taxon>
    </lineage>
</organism>
<dbReference type="InterPro" id="IPR015590">
    <property type="entry name" value="Aldehyde_DH_dom"/>
</dbReference>
<dbReference type="RefSeq" id="WP_189937011.1">
    <property type="nucleotide sequence ID" value="NZ_BNCD01000021.1"/>
</dbReference>
<evidence type="ECO:0000313" key="6">
    <source>
        <dbReference type="Proteomes" id="UP000603708"/>
    </source>
</evidence>
<dbReference type="Gene3D" id="3.40.605.10">
    <property type="entry name" value="Aldehyde Dehydrogenase, Chain A, domain 1"/>
    <property type="match status" value="1"/>
</dbReference>
<reference evidence="5" key="1">
    <citation type="journal article" date="2014" name="Int. J. Syst. Evol. Microbiol.">
        <title>Complete genome sequence of Corynebacterium casei LMG S-19264T (=DSM 44701T), isolated from a smear-ripened cheese.</title>
        <authorList>
            <consortium name="US DOE Joint Genome Institute (JGI-PGF)"/>
            <person name="Walter F."/>
            <person name="Albersmeier A."/>
            <person name="Kalinowski J."/>
            <person name="Ruckert C."/>
        </authorList>
    </citation>
    <scope>NUCLEOTIDE SEQUENCE</scope>
    <source>
        <strain evidence="5">JCM 5069</strain>
    </source>
</reference>
<gene>
    <name evidence="5" type="ORF">GCM10018793_57350</name>
</gene>
<dbReference type="SUPFAM" id="SSF53720">
    <property type="entry name" value="ALDH-like"/>
    <property type="match status" value="1"/>
</dbReference>
<dbReference type="AlphaFoldDB" id="A0A919GK03"/>
<dbReference type="FunFam" id="3.40.605.10:FF:000007">
    <property type="entry name" value="NAD/NADP-dependent betaine aldehyde dehydrogenase"/>
    <property type="match status" value="1"/>
</dbReference>
<dbReference type="Proteomes" id="UP000603708">
    <property type="component" value="Unassembled WGS sequence"/>
</dbReference>
<sequence length="506" mass="53553">MTGTAVAGAEVLIGNRVTPLTASARTTVRNPARTAEVVGEAALGTSADVDAAVGAAHDAFGPWSTTSPHERAAVLLDAVAELRPLAAELDQLLTREQGKLRWESRLDVGGAAHILEYYTSLAAELAEERLLRSDSRGAVWLARRPMGVTGVIVPWNSPVYLGFLGIAPALMAGNTVVVKPSELAPLALHRVLRTLAAKLPDGVLNSVPGTGSAGAALVEHPLVRKVFFTGSIETGRRVLAGAAGTLKRVSPELGGNDPALVLDSARITDQLVSELVQGVYGMSGQVCFNVKRIYVHRSHYRDFTDRFRAAVDEITVGDGLDERSTMGPLNNRAQLDKVAALVADARATGATVHELGRKLDPATWQHGHFLLPHVVTDIDPRADLVTREQFGPAVPVLPFDTEDEAVAMANDTEYGLAASVWSEDRAHARQLAGRIRSGSVFLNVHRVGASSVDMPFGGFNSSGLGRGHGLPALEACTEPQTVADWTDTSGLPGPAPARARTPVEPR</sequence>
<dbReference type="Gene3D" id="3.40.309.10">
    <property type="entry name" value="Aldehyde Dehydrogenase, Chain A, domain 2"/>
    <property type="match status" value="1"/>
</dbReference>
<dbReference type="InterPro" id="IPR016163">
    <property type="entry name" value="Ald_DH_C"/>
</dbReference>
<dbReference type="GO" id="GO:0016620">
    <property type="term" value="F:oxidoreductase activity, acting on the aldehyde or oxo group of donors, NAD or NADP as acceptor"/>
    <property type="evidence" value="ECO:0007669"/>
    <property type="project" value="InterPro"/>
</dbReference>
<evidence type="ECO:0000313" key="5">
    <source>
        <dbReference type="EMBL" id="GHH86225.1"/>
    </source>
</evidence>
<dbReference type="InterPro" id="IPR016161">
    <property type="entry name" value="Ald_DH/histidinol_DH"/>
</dbReference>
<keyword evidence="2" id="KW-0560">Oxidoreductase</keyword>
<name>A0A919GK03_9ACTN</name>
<comment type="caution">
    <text evidence="5">The sequence shown here is derived from an EMBL/GenBank/DDBJ whole genome shotgun (WGS) entry which is preliminary data.</text>
</comment>
<feature type="domain" description="Aldehyde dehydrogenase" evidence="4">
    <location>
        <begin position="24"/>
        <end position="482"/>
    </location>
</feature>
<dbReference type="InterPro" id="IPR016162">
    <property type="entry name" value="Ald_DH_N"/>
</dbReference>
<evidence type="ECO:0000256" key="2">
    <source>
        <dbReference type="ARBA" id="ARBA00023002"/>
    </source>
</evidence>
<reference evidence="5" key="2">
    <citation type="submission" date="2020-09" db="EMBL/GenBank/DDBJ databases">
        <authorList>
            <person name="Sun Q."/>
            <person name="Ohkuma M."/>
        </authorList>
    </citation>
    <scope>NUCLEOTIDE SEQUENCE</scope>
    <source>
        <strain evidence="5">JCM 5069</strain>
    </source>
</reference>
<dbReference type="EMBL" id="BNCD01000021">
    <property type="protein sequence ID" value="GHH86225.1"/>
    <property type="molecule type" value="Genomic_DNA"/>
</dbReference>
<dbReference type="Pfam" id="PF00171">
    <property type="entry name" value="Aldedh"/>
    <property type="match status" value="1"/>
</dbReference>
<comment type="similarity">
    <text evidence="1">Belongs to the aldehyde dehydrogenase family.</text>
</comment>
<evidence type="ECO:0000256" key="1">
    <source>
        <dbReference type="ARBA" id="ARBA00009986"/>
    </source>
</evidence>
<protein>
    <submittedName>
        <fullName evidence="5">Aldehyde dehydrogenase</fullName>
    </submittedName>
</protein>
<evidence type="ECO:0000259" key="4">
    <source>
        <dbReference type="Pfam" id="PF00171"/>
    </source>
</evidence>
<accession>A0A919GK03</accession>
<keyword evidence="6" id="KW-1185">Reference proteome</keyword>
<dbReference type="PANTHER" id="PTHR11699">
    <property type="entry name" value="ALDEHYDE DEHYDROGENASE-RELATED"/>
    <property type="match status" value="1"/>
</dbReference>
<feature type="region of interest" description="Disordered" evidence="3">
    <location>
        <begin position="483"/>
        <end position="506"/>
    </location>
</feature>
<proteinExistence type="inferred from homology"/>